<evidence type="ECO:0000256" key="2">
    <source>
        <dbReference type="ARBA" id="ARBA00022833"/>
    </source>
</evidence>
<dbReference type="SUPFAM" id="SSF57850">
    <property type="entry name" value="RING/U-box"/>
    <property type="match status" value="1"/>
</dbReference>
<feature type="transmembrane region" description="Helical" evidence="5">
    <location>
        <begin position="283"/>
        <end position="302"/>
    </location>
</feature>
<feature type="transmembrane region" description="Helical" evidence="5">
    <location>
        <begin position="430"/>
        <end position="452"/>
    </location>
</feature>
<feature type="transmembrane region" description="Helical" evidence="5">
    <location>
        <begin position="314"/>
        <end position="340"/>
    </location>
</feature>
<feature type="domain" description="RING-type" evidence="6">
    <location>
        <begin position="513"/>
        <end position="548"/>
    </location>
</feature>
<accession>A0A819BR48</accession>
<evidence type="ECO:0000256" key="5">
    <source>
        <dbReference type="SAM" id="Phobius"/>
    </source>
</evidence>
<keyword evidence="1 3" id="KW-0479">Metal-binding</keyword>
<keyword evidence="5" id="KW-0472">Membrane</keyword>
<evidence type="ECO:0000313" key="7">
    <source>
        <dbReference type="EMBL" id="CAF3802406.1"/>
    </source>
</evidence>
<keyword evidence="1 3" id="KW-0863">Zinc-finger</keyword>
<evidence type="ECO:0000256" key="1">
    <source>
        <dbReference type="ARBA" id="ARBA00022771"/>
    </source>
</evidence>
<keyword evidence="2" id="KW-0862">Zinc</keyword>
<dbReference type="EMBL" id="CAJOBG010000354">
    <property type="protein sequence ID" value="CAF3802406.1"/>
    <property type="molecule type" value="Genomic_DNA"/>
</dbReference>
<keyword evidence="5" id="KW-0812">Transmembrane</keyword>
<dbReference type="InterPro" id="IPR013083">
    <property type="entry name" value="Znf_RING/FYVE/PHD"/>
</dbReference>
<feature type="coiled-coil region" evidence="4">
    <location>
        <begin position="35"/>
        <end position="69"/>
    </location>
</feature>
<dbReference type="PROSITE" id="PS50089">
    <property type="entry name" value="ZF_RING_2"/>
    <property type="match status" value="1"/>
</dbReference>
<dbReference type="PANTHER" id="PTHR46016">
    <property type="entry name" value="ZINC FINGER, RING/FYVE/PHD-TYPE"/>
    <property type="match status" value="1"/>
</dbReference>
<evidence type="ECO:0000256" key="3">
    <source>
        <dbReference type="PROSITE-ProRule" id="PRU00175"/>
    </source>
</evidence>
<feature type="transmembrane region" description="Helical" evidence="5">
    <location>
        <begin position="205"/>
        <end position="227"/>
    </location>
</feature>
<dbReference type="InterPro" id="IPR001841">
    <property type="entry name" value="Znf_RING"/>
</dbReference>
<feature type="transmembrane region" description="Helical" evidence="5">
    <location>
        <begin position="119"/>
        <end position="146"/>
    </location>
</feature>
<name>A0A819BR48_9BILA</name>
<dbReference type="AlphaFoldDB" id="A0A819BR48"/>
<feature type="transmembrane region" description="Helical" evidence="5">
    <location>
        <begin position="256"/>
        <end position="276"/>
    </location>
</feature>
<dbReference type="GO" id="GO:0000209">
    <property type="term" value="P:protein polyubiquitination"/>
    <property type="evidence" value="ECO:0007669"/>
    <property type="project" value="TreeGrafter"/>
</dbReference>
<dbReference type="InterPro" id="IPR051438">
    <property type="entry name" value="RNF_E3_ubiq-protein_ligase"/>
</dbReference>
<feature type="transmembrane region" description="Helical" evidence="5">
    <location>
        <begin position="735"/>
        <end position="756"/>
    </location>
</feature>
<feature type="transmembrane region" description="Helical" evidence="5">
    <location>
        <begin position="656"/>
        <end position="689"/>
    </location>
</feature>
<evidence type="ECO:0000313" key="8">
    <source>
        <dbReference type="Proteomes" id="UP000663866"/>
    </source>
</evidence>
<gene>
    <name evidence="7" type="ORF">OVN521_LOCUS3952</name>
</gene>
<organism evidence="7 8">
    <name type="scientific">Rotaria magnacalcarata</name>
    <dbReference type="NCBI Taxonomy" id="392030"/>
    <lineage>
        <taxon>Eukaryota</taxon>
        <taxon>Metazoa</taxon>
        <taxon>Spiralia</taxon>
        <taxon>Gnathifera</taxon>
        <taxon>Rotifera</taxon>
        <taxon>Eurotatoria</taxon>
        <taxon>Bdelloidea</taxon>
        <taxon>Philodinida</taxon>
        <taxon>Philodinidae</taxon>
        <taxon>Rotaria</taxon>
    </lineage>
</organism>
<feature type="transmembrane region" description="Helical" evidence="5">
    <location>
        <begin position="405"/>
        <end position="424"/>
    </location>
</feature>
<evidence type="ECO:0000256" key="4">
    <source>
        <dbReference type="SAM" id="Coils"/>
    </source>
</evidence>
<evidence type="ECO:0000259" key="6">
    <source>
        <dbReference type="PROSITE" id="PS50089"/>
    </source>
</evidence>
<feature type="transmembrane region" description="Helical" evidence="5">
    <location>
        <begin position="762"/>
        <end position="780"/>
    </location>
</feature>
<comment type="caution">
    <text evidence="7">The sequence shown here is derived from an EMBL/GenBank/DDBJ whole genome shotgun (WGS) entry which is preliminary data.</text>
</comment>
<dbReference type="Gene3D" id="3.30.40.10">
    <property type="entry name" value="Zinc/RING finger domain, C3HC4 (zinc finger)"/>
    <property type="match status" value="1"/>
</dbReference>
<keyword evidence="5" id="KW-1133">Transmembrane helix</keyword>
<reference evidence="7" key="1">
    <citation type="submission" date="2021-02" db="EMBL/GenBank/DDBJ databases">
        <authorList>
            <person name="Nowell W R."/>
        </authorList>
    </citation>
    <scope>NUCLEOTIDE SEQUENCE</scope>
</reference>
<protein>
    <recommendedName>
        <fullName evidence="6">RING-type domain-containing protein</fullName>
    </recommendedName>
</protein>
<feature type="transmembrane region" description="Helical" evidence="5">
    <location>
        <begin position="709"/>
        <end position="728"/>
    </location>
</feature>
<keyword evidence="8" id="KW-1185">Reference proteome</keyword>
<proteinExistence type="predicted"/>
<dbReference type="GO" id="GO:0006511">
    <property type="term" value="P:ubiquitin-dependent protein catabolic process"/>
    <property type="evidence" value="ECO:0007669"/>
    <property type="project" value="TreeGrafter"/>
</dbReference>
<dbReference type="Proteomes" id="UP000663866">
    <property type="component" value="Unassembled WGS sequence"/>
</dbReference>
<keyword evidence="4" id="KW-0175">Coiled coil</keyword>
<dbReference type="GO" id="GO:0061630">
    <property type="term" value="F:ubiquitin protein ligase activity"/>
    <property type="evidence" value="ECO:0007669"/>
    <property type="project" value="TreeGrafter"/>
</dbReference>
<dbReference type="PANTHER" id="PTHR46016:SF1">
    <property type="entry name" value="RING-TYPE DOMAIN-CONTAINING PROTEIN"/>
    <property type="match status" value="1"/>
</dbReference>
<feature type="coiled-coil region" evidence="4">
    <location>
        <begin position="629"/>
        <end position="656"/>
    </location>
</feature>
<feature type="transmembrane region" description="Helical" evidence="5">
    <location>
        <begin position="6"/>
        <end position="24"/>
    </location>
</feature>
<sequence length="807" mass="94552">MLNCISTTTVILTGVLIIFILIYYQPFKNSKNLSNSNNSKELSDCSNELNKLRRERNGVEKNLHSIEQRFLLLNLLSLSIRAIFSPLKLLSPSFILYTFILYIFHTCISNRLASQTIKLLYIIMSLPMFMYGLAAGSVVPLSIVYVMRPDSLNNLFDLVSSSLLIAFNWSEGVAQRFNLSNDLVLNGNLNPTLPIKIYSCYTIEYWYNIFSWIIYISFILSLILFILNQRFKNTPEELFHDQYRTHEQENIVLDFVFYYFCIFILAMISISIRILMEYYFLRYLKPFTIVYLLWYIVSFAIVRKNISIFMNDANLISIIFGFIVGFYTTIFLLCLSDIVYLSKEMIKIKDELQDIRNINQSLFSHISILNYSNSKISLINSKQELSTQLCLSFNEQRQILDSINFMCNMAILLFTGYSLYSYGFGTHHGLAYRLFFFILKILTVILTIWLNLHFKQGLPNDIFLYIWIDIKMPSTLLNQLRMMFRTTTTNRELALANNYTYVNEDKISRSLICPICLDPLIDPQTHVACENSFCNRCIRKLRQCPCCRASITTPNDLKITSHVLRNILDELEVQCNVCKEALCRGNFAIHIRNNCVKTTLISPEDEENLINVSTSTVNSPTTNKTLLDEQQVEKHLSNLYRRIHTLENELFELKKTLYICLFVLLTITTLIFFGSIFSYVIISFLSVFFTQWLPSFAETLTKFLFDFSPLMTLFRIAFIGIYFFLICYKRRPSDINLLTIIICLIIVVFNLLILVLHLIITHFNLLFLMFIMITLGRYFHIQLPNNQELRTTFNHIRNQYQQRRQFQ</sequence>
<dbReference type="GO" id="GO:0008270">
    <property type="term" value="F:zinc ion binding"/>
    <property type="evidence" value="ECO:0007669"/>
    <property type="project" value="UniProtKB-KW"/>
</dbReference>